<name>A0A7S4A9L8_9STRA</name>
<accession>A0A7S4A9L8</accession>
<reference evidence="2" key="1">
    <citation type="submission" date="2021-01" db="EMBL/GenBank/DDBJ databases">
        <authorList>
            <person name="Corre E."/>
            <person name="Pelletier E."/>
            <person name="Niang G."/>
            <person name="Scheremetjew M."/>
            <person name="Finn R."/>
            <person name="Kale V."/>
            <person name="Holt S."/>
            <person name="Cochrane G."/>
            <person name="Meng A."/>
            <person name="Brown T."/>
            <person name="Cohen L."/>
        </authorList>
    </citation>
    <scope>NUCLEOTIDE SEQUENCE</scope>
    <source>
        <strain evidence="2">10249 10 AB</strain>
    </source>
</reference>
<evidence type="ECO:0000313" key="2">
    <source>
        <dbReference type="EMBL" id="CAE0707917.1"/>
    </source>
</evidence>
<evidence type="ECO:0000256" key="1">
    <source>
        <dbReference type="SAM" id="SignalP"/>
    </source>
</evidence>
<feature type="chain" id="PRO_5030751454" evidence="1">
    <location>
        <begin position="28"/>
        <end position="256"/>
    </location>
</feature>
<gene>
    <name evidence="2" type="ORF">PAUS00366_LOCUS637</name>
</gene>
<organism evidence="2">
    <name type="scientific">Pseudo-nitzschia australis</name>
    <dbReference type="NCBI Taxonomy" id="44445"/>
    <lineage>
        <taxon>Eukaryota</taxon>
        <taxon>Sar</taxon>
        <taxon>Stramenopiles</taxon>
        <taxon>Ochrophyta</taxon>
        <taxon>Bacillariophyta</taxon>
        <taxon>Bacillariophyceae</taxon>
        <taxon>Bacillariophycidae</taxon>
        <taxon>Bacillariales</taxon>
        <taxon>Bacillariaceae</taxon>
        <taxon>Pseudo-nitzschia</taxon>
    </lineage>
</organism>
<protein>
    <submittedName>
        <fullName evidence="2">Uncharacterized protein</fullName>
    </submittedName>
</protein>
<keyword evidence="1" id="KW-0732">Signal</keyword>
<dbReference type="EMBL" id="HBIX01000834">
    <property type="protein sequence ID" value="CAE0707917.1"/>
    <property type="molecule type" value="Transcribed_RNA"/>
</dbReference>
<dbReference type="AlphaFoldDB" id="A0A7S4A9L8"/>
<feature type="signal peptide" evidence="1">
    <location>
        <begin position="1"/>
        <end position="27"/>
    </location>
</feature>
<sequence>MRSIQKEQQRLRSLFFLAILLTPGILGFQSPSSPTKTRSTSHQQSRLYAAIIDPVGITTILTAAQQTAAGDLPISPLSAILATTVDFGSIQSIHPAATTAATAATETIQQMLPGAGEALQGQVQEALNSGMNVMDASKFAHGGGASLPGFAETNSILAPHVTRYPQSGTITPDNFPQFELGDRLAYAYLLLEYVQKLPYVAFAYVLVEFFFLRSNVDLYKEDIEDDPSGVLAETVSDTGVRVGLFLVLAVITYVIF</sequence>
<proteinExistence type="predicted"/>